<evidence type="ECO:0000313" key="5">
    <source>
        <dbReference type="EMBL" id="MEQ4481491.1"/>
    </source>
</evidence>
<evidence type="ECO:0000259" key="4">
    <source>
        <dbReference type="Pfam" id="PF13407"/>
    </source>
</evidence>
<comment type="similarity">
    <text evidence="2">Belongs to the bacterial solute-binding protein 2 family.</text>
</comment>
<gene>
    <name evidence="5" type="ORF">QJS35_03695</name>
</gene>
<evidence type="ECO:0000256" key="3">
    <source>
        <dbReference type="SAM" id="MobiDB-lite"/>
    </source>
</evidence>
<dbReference type="CDD" id="cd06305">
    <property type="entry name" value="PBP1_methylthioribose_binding-like"/>
    <property type="match status" value="1"/>
</dbReference>
<dbReference type="RefSeq" id="WP_232184072.1">
    <property type="nucleotide sequence ID" value="NZ_JAIOAP010000002.1"/>
</dbReference>
<dbReference type="Pfam" id="PF13407">
    <property type="entry name" value="Peripla_BP_4"/>
    <property type="match status" value="1"/>
</dbReference>
<dbReference type="SUPFAM" id="SSF53822">
    <property type="entry name" value="Periplasmic binding protein-like I"/>
    <property type="match status" value="1"/>
</dbReference>
<dbReference type="PROSITE" id="PS51257">
    <property type="entry name" value="PROKAR_LIPOPROTEIN"/>
    <property type="match status" value="1"/>
</dbReference>
<accession>A0ABV1KN36</accession>
<dbReference type="EMBL" id="JASKHM010000002">
    <property type="protein sequence ID" value="MEQ4481491.1"/>
    <property type="molecule type" value="Genomic_DNA"/>
</dbReference>
<dbReference type="PANTHER" id="PTHR30036:SF7">
    <property type="entry name" value="ABC TRANSPORTER PERIPLASMIC-BINDING PROTEIN YPHF"/>
    <property type="match status" value="1"/>
</dbReference>
<dbReference type="PANTHER" id="PTHR30036">
    <property type="entry name" value="D-XYLOSE-BINDING PERIPLASMIC PROTEIN"/>
    <property type="match status" value="1"/>
</dbReference>
<feature type="compositionally biased region" description="Low complexity" evidence="3">
    <location>
        <begin position="32"/>
        <end position="61"/>
    </location>
</feature>
<dbReference type="Gene3D" id="3.40.50.2300">
    <property type="match status" value="2"/>
</dbReference>
<evidence type="ECO:0000313" key="6">
    <source>
        <dbReference type="Proteomes" id="UP001493487"/>
    </source>
</evidence>
<evidence type="ECO:0000256" key="2">
    <source>
        <dbReference type="ARBA" id="ARBA00007639"/>
    </source>
</evidence>
<keyword evidence="6" id="KW-1185">Reference proteome</keyword>
<proteinExistence type="inferred from homology"/>
<comment type="caution">
    <text evidence="5">The sequence shown here is derived from an EMBL/GenBank/DDBJ whole genome shotgun (WGS) entry which is preliminary data.</text>
</comment>
<organism evidence="5 6">
    <name type="scientific">Cohnella silvisoli</name>
    <dbReference type="NCBI Taxonomy" id="2873699"/>
    <lineage>
        <taxon>Bacteria</taxon>
        <taxon>Bacillati</taxon>
        <taxon>Bacillota</taxon>
        <taxon>Bacilli</taxon>
        <taxon>Bacillales</taxon>
        <taxon>Paenibacillaceae</taxon>
        <taxon>Cohnella</taxon>
    </lineage>
</organism>
<dbReference type="Proteomes" id="UP001493487">
    <property type="component" value="Unassembled WGS sequence"/>
</dbReference>
<feature type="domain" description="Periplasmic binding protein" evidence="4">
    <location>
        <begin position="71"/>
        <end position="325"/>
    </location>
</feature>
<reference evidence="5 6" key="1">
    <citation type="journal article" date="2023" name="Genome Announc.">
        <title>Pan-Genome Analyses of the Genus Cohnella and Proposal of the Novel Species Cohnella silvisoli sp. nov., Isolated from Forest Soil.</title>
        <authorList>
            <person name="Wang C."/>
            <person name="Mao L."/>
            <person name="Bao G."/>
            <person name="Zhu H."/>
        </authorList>
    </citation>
    <scope>NUCLEOTIDE SEQUENCE [LARGE SCALE GENOMIC DNA]</scope>
    <source>
        <strain evidence="5 6">NL03-T5-1</strain>
    </source>
</reference>
<dbReference type="InterPro" id="IPR050555">
    <property type="entry name" value="Bact_Solute-Bind_Prot2"/>
</dbReference>
<dbReference type="InterPro" id="IPR025997">
    <property type="entry name" value="SBP_2_dom"/>
</dbReference>
<dbReference type="InterPro" id="IPR028082">
    <property type="entry name" value="Peripla_BP_I"/>
</dbReference>
<feature type="region of interest" description="Disordered" evidence="3">
    <location>
        <begin position="30"/>
        <end position="61"/>
    </location>
</feature>
<evidence type="ECO:0000256" key="1">
    <source>
        <dbReference type="ARBA" id="ARBA00004196"/>
    </source>
</evidence>
<comment type="subcellular location">
    <subcellularLocation>
        <location evidence="1">Cell envelope</location>
    </subcellularLocation>
</comment>
<name>A0ABV1KN36_9BACL</name>
<protein>
    <submittedName>
        <fullName evidence="5">Sugar ABC transporter substrate-binding protein</fullName>
    </submittedName>
</protein>
<sequence>MTKRSFKGTWLALTLVLVLVLAACGNKEKNNAESSAPASESPSETTSATASASSEPSESASAVDSLKGKKIALVMRFNTGTFSAQYVDGVKKQVAKFGGEVTVLSSDNDLAKLAANLDSAINQKFDGILVDHGDASALTNGLNNAKAAGIPIVAFDSGLNAFEGITNLAQNDQQLAEFTLEKLAEEAGGKGNIVKVWVAGFPPMESRQISYKAFIEKYPDIKEIAAFGDASNPQLDTQNKLEAVLKQHPKKGDITAVWASWDEFAKGAANAIKQAGRDEIKVYGIDLSDEDLKLIQDPTSPWVASAAVDPTSIGTVQVRYLYQKFHGDTTDPVVQLEPVFVHRDALPKDKVITTAELSQYVKGWGSSDLGNTDYLKELEASVGAK</sequence>